<evidence type="ECO:0000259" key="1">
    <source>
        <dbReference type="Pfam" id="PF08281"/>
    </source>
</evidence>
<organism evidence="2 3">
    <name type="scientific">Metapseudomonas otitidis</name>
    <dbReference type="NCBI Taxonomy" id="319939"/>
    <lineage>
        <taxon>Bacteria</taxon>
        <taxon>Pseudomonadati</taxon>
        <taxon>Pseudomonadota</taxon>
        <taxon>Gammaproteobacteria</taxon>
        <taxon>Pseudomonadales</taxon>
        <taxon>Pseudomonadaceae</taxon>
        <taxon>Metapseudomonas</taxon>
    </lineage>
</organism>
<dbReference type="Pfam" id="PF08281">
    <property type="entry name" value="Sigma70_r4_2"/>
    <property type="match status" value="1"/>
</dbReference>
<dbReference type="EMBL" id="WTFN01000283">
    <property type="protein sequence ID" value="MWK60325.1"/>
    <property type="molecule type" value="Genomic_DNA"/>
</dbReference>
<dbReference type="InterPro" id="IPR013249">
    <property type="entry name" value="RNA_pol_sigma70_r4_t2"/>
</dbReference>
<dbReference type="InterPro" id="IPR036388">
    <property type="entry name" value="WH-like_DNA-bd_sf"/>
</dbReference>
<name>A0A7X3HEP6_9GAMM</name>
<dbReference type="GO" id="GO:0003677">
    <property type="term" value="F:DNA binding"/>
    <property type="evidence" value="ECO:0007669"/>
    <property type="project" value="InterPro"/>
</dbReference>
<reference evidence="2 3" key="1">
    <citation type="submission" date="2019-12" db="EMBL/GenBank/DDBJ databases">
        <title>Draft genome sequence of Pseudomonas otitidis recovered from a chicken carcass.</title>
        <authorList>
            <person name="Vieira T.R."/>
            <person name="Oliviera E.F.C."/>
            <person name="Silva N.M.V."/>
            <person name="Sambrano G.E."/>
            <person name="Cibulski S.P."/>
            <person name="Cardoso M.R.I."/>
        </authorList>
    </citation>
    <scope>NUCLEOTIDE SEQUENCE [LARGE SCALE GENOMIC DNA]</scope>
    <source>
        <strain evidence="2 3">25_K</strain>
    </source>
</reference>
<dbReference type="GO" id="GO:0006352">
    <property type="term" value="P:DNA-templated transcription initiation"/>
    <property type="evidence" value="ECO:0007669"/>
    <property type="project" value="InterPro"/>
</dbReference>
<dbReference type="AlphaFoldDB" id="A0A7X3HEP6"/>
<dbReference type="NCBIfam" id="TIGR02937">
    <property type="entry name" value="sigma70-ECF"/>
    <property type="match status" value="1"/>
</dbReference>
<dbReference type="Proteomes" id="UP000461288">
    <property type="component" value="Unassembled WGS sequence"/>
</dbReference>
<dbReference type="InterPro" id="IPR013324">
    <property type="entry name" value="RNA_pol_sigma_r3/r4-like"/>
</dbReference>
<evidence type="ECO:0000313" key="3">
    <source>
        <dbReference type="Proteomes" id="UP000461288"/>
    </source>
</evidence>
<dbReference type="InterPro" id="IPR014284">
    <property type="entry name" value="RNA_pol_sigma-70_dom"/>
</dbReference>
<accession>A0A7X3HEP6</accession>
<dbReference type="Gene3D" id="1.10.10.10">
    <property type="entry name" value="Winged helix-like DNA-binding domain superfamily/Winged helix DNA-binding domain"/>
    <property type="match status" value="1"/>
</dbReference>
<comment type="caution">
    <text evidence="2">The sequence shown here is derived from an EMBL/GenBank/DDBJ whole genome shotgun (WGS) entry which is preliminary data.</text>
</comment>
<dbReference type="CDD" id="cd06171">
    <property type="entry name" value="Sigma70_r4"/>
    <property type="match status" value="1"/>
</dbReference>
<feature type="domain" description="RNA polymerase sigma factor 70 region 4 type 2" evidence="1">
    <location>
        <begin position="28"/>
        <end position="78"/>
    </location>
</feature>
<evidence type="ECO:0000313" key="2">
    <source>
        <dbReference type="EMBL" id="MWK60325.1"/>
    </source>
</evidence>
<sequence>MALDSNELLMAGDDPIWEQVSAQESVRIIKEILSELPQDDQDMLIYKVVYEWSNQEIADVMGISANYVSVRLSRVRKKVMNKYHESEDGVR</sequence>
<dbReference type="GO" id="GO:0016987">
    <property type="term" value="F:sigma factor activity"/>
    <property type="evidence" value="ECO:0007669"/>
    <property type="project" value="InterPro"/>
</dbReference>
<gene>
    <name evidence="2" type="ORF">GO594_30565</name>
</gene>
<protein>
    <submittedName>
        <fullName evidence="2">Sigma-70 family RNA polymerase sigma factor</fullName>
    </submittedName>
</protein>
<dbReference type="SUPFAM" id="SSF88659">
    <property type="entry name" value="Sigma3 and sigma4 domains of RNA polymerase sigma factors"/>
    <property type="match status" value="1"/>
</dbReference>
<proteinExistence type="predicted"/>